<comment type="cofactor">
    <cofactor evidence="1">
        <name>Mg(2+)</name>
        <dbReference type="ChEBI" id="CHEBI:18420"/>
    </cofactor>
</comment>
<evidence type="ECO:0000256" key="9">
    <source>
        <dbReference type="ARBA" id="ARBA00023306"/>
    </source>
</evidence>
<evidence type="ECO:0000313" key="13">
    <source>
        <dbReference type="Proteomes" id="UP000278222"/>
    </source>
</evidence>
<evidence type="ECO:0000259" key="11">
    <source>
        <dbReference type="PROSITE" id="PS51706"/>
    </source>
</evidence>
<proteinExistence type="inferred from homology"/>
<keyword evidence="9 10" id="KW-0131">Cell cycle</keyword>
<dbReference type="PANTHER" id="PTHR11649:SF13">
    <property type="entry name" value="ENGB-TYPE G DOMAIN-CONTAINING PROTEIN"/>
    <property type="match status" value="1"/>
</dbReference>
<dbReference type="SUPFAM" id="SSF52540">
    <property type="entry name" value="P-loop containing nucleoside triphosphate hydrolases"/>
    <property type="match status" value="1"/>
</dbReference>
<dbReference type="EMBL" id="RJKX01000014">
    <property type="protein sequence ID" value="ROP90516.1"/>
    <property type="molecule type" value="Genomic_DNA"/>
</dbReference>
<keyword evidence="6" id="KW-0460">Magnesium</keyword>
<dbReference type="NCBIfam" id="TIGR03598">
    <property type="entry name" value="GTPase_YsxC"/>
    <property type="match status" value="1"/>
</dbReference>
<sequence length="222" mass="24317">MEEARPAIPETPELDAAAIEAGRLLFAQECGFFWAATNPGDLPPFDLPEIAFLGRSNVGKSSLINALTGRNSLARISNTPGRTRQLNFFRLGTRLNLIDMPGYGYAKVSRTEVAAWIKVIDAYLRGRPTLRRLCLLIDARHGLKDSDRSWMKMLDAAAVSYQIVLTKTDEPSRGELDAIRAKVAREAKTHVAAHPVIVETSARDGRGIPELRAILTALADPA</sequence>
<reference evidence="12 13" key="1">
    <citation type="submission" date="2018-11" db="EMBL/GenBank/DDBJ databases">
        <title>Genomic Encyclopedia of Type Strains, Phase IV (KMG-IV): sequencing the most valuable type-strain genomes for metagenomic binning, comparative biology and taxonomic classification.</title>
        <authorList>
            <person name="Goeker M."/>
        </authorList>
    </citation>
    <scope>NUCLEOTIDE SEQUENCE [LARGE SCALE GENOMIC DNA]</scope>
    <source>
        <strain evidence="12 13">DSM 5900</strain>
    </source>
</reference>
<dbReference type="PANTHER" id="PTHR11649">
    <property type="entry name" value="MSS1/TRME-RELATED GTP-BINDING PROTEIN"/>
    <property type="match status" value="1"/>
</dbReference>
<dbReference type="RefSeq" id="WP_123689930.1">
    <property type="nucleotide sequence ID" value="NZ_AP019700.1"/>
</dbReference>
<evidence type="ECO:0000256" key="3">
    <source>
        <dbReference type="ARBA" id="ARBA00022618"/>
    </source>
</evidence>
<dbReference type="Proteomes" id="UP000278222">
    <property type="component" value="Unassembled WGS sequence"/>
</dbReference>
<keyword evidence="7 10" id="KW-0342">GTP-binding</keyword>
<evidence type="ECO:0000256" key="1">
    <source>
        <dbReference type="ARBA" id="ARBA00001946"/>
    </source>
</evidence>
<dbReference type="GO" id="GO:0005525">
    <property type="term" value="F:GTP binding"/>
    <property type="evidence" value="ECO:0007669"/>
    <property type="project" value="UniProtKB-UniRule"/>
</dbReference>
<dbReference type="InterPro" id="IPR006073">
    <property type="entry name" value="GTP-bd"/>
</dbReference>
<evidence type="ECO:0000313" key="12">
    <source>
        <dbReference type="EMBL" id="ROP90516.1"/>
    </source>
</evidence>
<protein>
    <recommendedName>
        <fullName evidence="10">Probable GTP-binding protein EngB</fullName>
    </recommendedName>
</protein>
<dbReference type="OrthoDB" id="9804921at2"/>
<evidence type="ECO:0000256" key="6">
    <source>
        <dbReference type="ARBA" id="ARBA00022842"/>
    </source>
</evidence>
<evidence type="ECO:0000256" key="7">
    <source>
        <dbReference type="ARBA" id="ARBA00023134"/>
    </source>
</evidence>
<evidence type="ECO:0000256" key="10">
    <source>
        <dbReference type="HAMAP-Rule" id="MF_00321"/>
    </source>
</evidence>
<keyword evidence="4" id="KW-0479">Metal-binding</keyword>
<dbReference type="CDD" id="cd01876">
    <property type="entry name" value="YihA_EngB"/>
    <property type="match status" value="1"/>
</dbReference>
<dbReference type="InterPro" id="IPR027417">
    <property type="entry name" value="P-loop_NTPase"/>
</dbReference>
<comment type="function">
    <text evidence="10">Necessary for normal cell division and for the maintenance of normal septation.</text>
</comment>
<evidence type="ECO:0000256" key="4">
    <source>
        <dbReference type="ARBA" id="ARBA00022723"/>
    </source>
</evidence>
<dbReference type="InterPro" id="IPR030393">
    <property type="entry name" value="G_ENGB_dom"/>
</dbReference>
<keyword evidence="3 10" id="KW-0132">Cell division</keyword>
<dbReference type="Pfam" id="PF01926">
    <property type="entry name" value="MMR_HSR1"/>
    <property type="match status" value="1"/>
</dbReference>
<organism evidence="12 13">
    <name type="scientific">Stella humosa</name>
    <dbReference type="NCBI Taxonomy" id="94"/>
    <lineage>
        <taxon>Bacteria</taxon>
        <taxon>Pseudomonadati</taxon>
        <taxon>Pseudomonadota</taxon>
        <taxon>Alphaproteobacteria</taxon>
        <taxon>Rhodospirillales</taxon>
        <taxon>Stellaceae</taxon>
        <taxon>Stella</taxon>
    </lineage>
</organism>
<comment type="caution">
    <text evidence="12">The sequence shown here is derived from an EMBL/GenBank/DDBJ whole genome shotgun (WGS) entry which is preliminary data.</text>
</comment>
<keyword evidence="13" id="KW-1185">Reference proteome</keyword>
<evidence type="ECO:0000256" key="8">
    <source>
        <dbReference type="ARBA" id="ARBA00023210"/>
    </source>
</evidence>
<dbReference type="GO" id="GO:0005829">
    <property type="term" value="C:cytosol"/>
    <property type="evidence" value="ECO:0007669"/>
    <property type="project" value="TreeGrafter"/>
</dbReference>
<dbReference type="InterPro" id="IPR019987">
    <property type="entry name" value="GTP-bd_ribosome_bio_YsxC"/>
</dbReference>
<name>A0A3N1LJD3_9PROT</name>
<dbReference type="GO" id="GO:0046872">
    <property type="term" value="F:metal ion binding"/>
    <property type="evidence" value="ECO:0007669"/>
    <property type="project" value="UniProtKB-KW"/>
</dbReference>
<evidence type="ECO:0000256" key="2">
    <source>
        <dbReference type="ARBA" id="ARBA00009638"/>
    </source>
</evidence>
<gene>
    <name evidence="10" type="primary">engB</name>
    <name evidence="12" type="ORF">EDC65_2365</name>
</gene>
<keyword evidence="5 10" id="KW-0547">Nucleotide-binding</keyword>
<feature type="domain" description="EngB-type G" evidence="11">
    <location>
        <begin position="46"/>
        <end position="221"/>
    </location>
</feature>
<evidence type="ECO:0000256" key="5">
    <source>
        <dbReference type="ARBA" id="ARBA00022741"/>
    </source>
</evidence>
<dbReference type="GO" id="GO:0000917">
    <property type="term" value="P:division septum assembly"/>
    <property type="evidence" value="ECO:0007669"/>
    <property type="project" value="UniProtKB-KW"/>
</dbReference>
<dbReference type="Gene3D" id="3.40.50.300">
    <property type="entry name" value="P-loop containing nucleotide triphosphate hydrolases"/>
    <property type="match status" value="1"/>
</dbReference>
<comment type="similarity">
    <text evidence="2 10">Belongs to the TRAFAC class TrmE-Era-EngA-EngB-Septin-like GTPase superfamily. EngB GTPase family.</text>
</comment>
<keyword evidence="8 10" id="KW-0717">Septation</keyword>
<dbReference type="HAMAP" id="MF_00321">
    <property type="entry name" value="GTPase_EngB"/>
    <property type="match status" value="1"/>
</dbReference>
<dbReference type="AlphaFoldDB" id="A0A3N1LJD3"/>
<accession>A0A3N1LJD3</accession>
<dbReference type="PROSITE" id="PS51706">
    <property type="entry name" value="G_ENGB"/>
    <property type="match status" value="1"/>
</dbReference>